<comment type="caution">
    <text evidence="5">The sequence shown here is derived from an EMBL/GenBank/DDBJ whole genome shotgun (WGS) entry which is preliminary data.</text>
</comment>
<organism evidence="5 7">
    <name type="scientific">Mycolicibacter arupensis</name>
    <dbReference type="NCBI Taxonomy" id="342002"/>
    <lineage>
        <taxon>Bacteria</taxon>
        <taxon>Bacillati</taxon>
        <taxon>Actinomycetota</taxon>
        <taxon>Actinomycetes</taxon>
        <taxon>Mycobacteriales</taxon>
        <taxon>Mycobacteriaceae</taxon>
        <taxon>Mycolicibacter</taxon>
    </lineage>
</organism>
<reference evidence="6 8" key="3">
    <citation type="submission" date="2016-12" db="EMBL/GenBank/DDBJ databases">
        <title>The new phylogeny of genus Mycobacterium.</title>
        <authorList>
            <person name="Tortoli E."/>
            <person name="Trovato A."/>
            <person name="Cirillo D.M."/>
        </authorList>
    </citation>
    <scope>NUCLEOTIDE SEQUENCE [LARGE SCALE GENOMIC DNA]</scope>
    <source>
        <strain evidence="6 8">DSM 44942</strain>
    </source>
</reference>
<dbReference type="Pfam" id="PF12484">
    <property type="entry name" value="PPE-SVP"/>
    <property type="match status" value="1"/>
</dbReference>
<dbReference type="AlphaFoldDB" id="A0A0F5N155"/>
<reference evidence="5" key="2">
    <citation type="submission" date="2015-04" db="EMBL/GenBank/DDBJ databases">
        <title>Genome sequence of Mycobacterium arupense strain GUC1.</title>
        <authorList>
            <person name="Greninger A.L."/>
            <person name="Cunningham G."/>
            <person name="Chiu C.Y."/>
            <person name="Miller S."/>
        </authorList>
    </citation>
    <scope>NUCLEOTIDE SEQUENCE</scope>
    <source>
        <strain evidence="5">GUC1</strain>
    </source>
</reference>
<dbReference type="PANTHER" id="PTHR46766">
    <property type="entry name" value="GLUTAMINE-RICH PROTEIN 2"/>
    <property type="match status" value="1"/>
</dbReference>
<feature type="region of interest" description="Disordered" evidence="2">
    <location>
        <begin position="164"/>
        <end position="185"/>
    </location>
</feature>
<evidence type="ECO:0000256" key="2">
    <source>
        <dbReference type="SAM" id="MobiDB-lite"/>
    </source>
</evidence>
<dbReference type="EMBL" id="LASW01000020">
    <property type="protein sequence ID" value="KKC00008.1"/>
    <property type="molecule type" value="Genomic_DNA"/>
</dbReference>
<evidence type="ECO:0000313" key="5">
    <source>
        <dbReference type="EMBL" id="KKC00008.1"/>
    </source>
</evidence>
<dbReference type="FunFam" id="1.20.1260.20:FF:000001">
    <property type="entry name" value="PPE family protein PPE41"/>
    <property type="match status" value="1"/>
</dbReference>
<proteinExistence type="inferred from homology"/>
<name>A0A0F5N155_9MYCO</name>
<accession>A0A0F5N155</accession>
<dbReference type="PATRIC" id="fig|342002.3.peg.2057"/>
<dbReference type="GO" id="GO:0052572">
    <property type="term" value="P:response to host immune response"/>
    <property type="evidence" value="ECO:0007669"/>
    <property type="project" value="TreeGrafter"/>
</dbReference>
<dbReference type="RefSeq" id="WP_046188863.1">
    <property type="nucleotide sequence ID" value="NZ_JACKUJ010000018.1"/>
</dbReference>
<dbReference type="InterPro" id="IPR022171">
    <property type="entry name" value="PPE_C"/>
</dbReference>
<dbReference type="InterPro" id="IPR038332">
    <property type="entry name" value="PPE_sf"/>
</dbReference>
<dbReference type="SUPFAM" id="SSF140459">
    <property type="entry name" value="PE/PPE dimer-like"/>
    <property type="match status" value="1"/>
</dbReference>
<sequence length="423" mass="41853">MDFAALPPEVNSGRMYAGAGSGPLLAAASAWDALAAELGSTASSYESVVSSLAGEWSGPSSTSMSAAAEPYVTWMSTTAAQAELSANQARAAAAAYEAAFAATVPPPVVAANRTQLATLIATNFLGQNTPAIAATELHYAEMWAQDAGAMYGYAGSAAAATQLSPFGQPPETTNPTGAANQAAASAEATGNSAASNIAQQLSQLVNAMPQALQSLVSNPSAATVPPWFSTNLTNWNTIWSTLTGPYSPLLGWTSLIGGPFLSAGQIYSWPINAMAVSSYLAGPKAITGALVPLAPLANTALPASAISSATGALGNAATVGKLSVPASWAVAAPATKLVSMASSLPATLEAAPLAAVAGQDAMFGEMALSSLLGRGVGTTATQGVGAATRSLRNGGGADAFGPIPPGEADPAAATIIVIPALDE</sequence>
<reference evidence="7" key="1">
    <citation type="submission" date="2015-04" db="EMBL/GenBank/DDBJ databases">
        <title>Genome sequence of Mycobacterium arupense GUC1.</title>
        <authorList>
            <person name="Greninger A.L."/>
            <person name="Cunningham G."/>
            <person name="Chiu C.Y."/>
            <person name="Miller S."/>
        </authorList>
    </citation>
    <scope>NUCLEOTIDE SEQUENCE [LARGE SCALE GENOMIC DNA]</scope>
    <source>
        <strain evidence="7">GUC1</strain>
    </source>
</reference>
<dbReference type="EMBL" id="MVHH01000016">
    <property type="protein sequence ID" value="OQZ97503.1"/>
    <property type="molecule type" value="Genomic_DNA"/>
</dbReference>
<gene>
    <name evidence="6" type="ORF">BST15_10260</name>
    <name evidence="5" type="ORF">WR43_06980</name>
</gene>
<dbReference type="Proteomes" id="UP000034416">
    <property type="component" value="Unassembled WGS sequence"/>
</dbReference>
<dbReference type="STRING" id="342002.BST15_10260"/>
<evidence type="ECO:0000259" key="4">
    <source>
        <dbReference type="Pfam" id="PF12484"/>
    </source>
</evidence>
<evidence type="ECO:0000313" key="6">
    <source>
        <dbReference type="EMBL" id="OQZ97503.1"/>
    </source>
</evidence>
<dbReference type="PANTHER" id="PTHR46766:SF1">
    <property type="entry name" value="GLUTAMINE-RICH PROTEIN 2"/>
    <property type="match status" value="1"/>
</dbReference>
<feature type="compositionally biased region" description="Low complexity" evidence="2">
    <location>
        <begin position="173"/>
        <end position="185"/>
    </location>
</feature>
<dbReference type="Gene3D" id="1.20.1260.20">
    <property type="entry name" value="PPE superfamily"/>
    <property type="match status" value="1"/>
</dbReference>
<dbReference type="OrthoDB" id="4764495at2"/>
<feature type="domain" description="PPE" evidence="3">
    <location>
        <begin position="2"/>
        <end position="163"/>
    </location>
</feature>
<feature type="domain" description="PPE family C-terminal" evidence="4">
    <location>
        <begin position="311"/>
        <end position="380"/>
    </location>
</feature>
<dbReference type="Pfam" id="PF00823">
    <property type="entry name" value="PPE"/>
    <property type="match status" value="1"/>
</dbReference>
<evidence type="ECO:0000259" key="3">
    <source>
        <dbReference type="Pfam" id="PF00823"/>
    </source>
</evidence>
<evidence type="ECO:0000313" key="7">
    <source>
        <dbReference type="Proteomes" id="UP000034416"/>
    </source>
</evidence>
<protein>
    <submittedName>
        <fullName evidence="6">PPE family protein</fullName>
    </submittedName>
</protein>
<comment type="similarity">
    <text evidence="1">Belongs to the mycobacterial PPE family.</text>
</comment>
<evidence type="ECO:0000313" key="8">
    <source>
        <dbReference type="Proteomes" id="UP000192327"/>
    </source>
</evidence>
<keyword evidence="8" id="KW-1185">Reference proteome</keyword>
<evidence type="ECO:0000256" key="1">
    <source>
        <dbReference type="ARBA" id="ARBA00010652"/>
    </source>
</evidence>
<dbReference type="Proteomes" id="UP000192327">
    <property type="component" value="Unassembled WGS sequence"/>
</dbReference>
<dbReference type="InterPro" id="IPR000030">
    <property type="entry name" value="PPE_dom"/>
</dbReference>